<keyword evidence="1" id="KW-0472">Membrane</keyword>
<reference evidence="2 3" key="1">
    <citation type="submission" date="2023-09" db="EMBL/GenBank/DDBJ databases">
        <authorList>
            <person name="Golyshina O.V."/>
            <person name="Lunev E.A."/>
            <person name="Bargiela R."/>
            <person name="Gaines M.C."/>
            <person name="Daum B."/>
            <person name="Bale N.J."/>
            <person name="Koenen M."/>
            <person name="Sinninghe Damst J.S."/>
            <person name="Yakimov M."/>
            <person name="Golyshin P.N."/>
        </authorList>
    </citation>
    <scope>NUCLEOTIDE SEQUENCE [LARGE SCALE GENOMIC DNA]</scope>
    <source>
        <strain evidence="2 3">M1</strain>
    </source>
</reference>
<dbReference type="EMBL" id="CP133772">
    <property type="protein sequence ID" value="WYY01111.1"/>
    <property type="molecule type" value="Genomic_DNA"/>
</dbReference>
<evidence type="ECO:0000256" key="1">
    <source>
        <dbReference type="SAM" id="Phobius"/>
    </source>
</evidence>
<feature type="transmembrane region" description="Helical" evidence="1">
    <location>
        <begin position="163"/>
        <end position="181"/>
    </location>
</feature>
<dbReference type="RefSeq" id="WP_393971431.1">
    <property type="nucleotide sequence ID" value="NZ_CP133772.1"/>
</dbReference>
<protein>
    <recommendedName>
        <fullName evidence="4">Multipass membrane protein</fullName>
    </recommendedName>
</protein>
<proteinExistence type="predicted"/>
<gene>
    <name evidence="2" type="ORF">OXIME_001707</name>
</gene>
<organism evidence="2 3">
    <name type="scientific">Oxyplasma meridianum</name>
    <dbReference type="NCBI Taxonomy" id="3073602"/>
    <lineage>
        <taxon>Archaea</taxon>
        <taxon>Methanobacteriati</taxon>
        <taxon>Thermoplasmatota</taxon>
        <taxon>Thermoplasmata</taxon>
        <taxon>Thermoplasmatales</taxon>
        <taxon>Thermoplasmataceae</taxon>
        <taxon>Oxyplasma</taxon>
    </lineage>
</organism>
<keyword evidence="3" id="KW-1185">Reference proteome</keyword>
<name>A0AAX4NHU1_9ARCH</name>
<feature type="transmembrane region" description="Helical" evidence="1">
    <location>
        <begin position="88"/>
        <end position="111"/>
    </location>
</feature>
<accession>A0AAX4NHU1</accession>
<feature type="transmembrane region" description="Helical" evidence="1">
    <location>
        <begin position="137"/>
        <end position="154"/>
    </location>
</feature>
<keyword evidence="1" id="KW-0812">Transmembrane</keyword>
<dbReference type="Proteomes" id="UP001451606">
    <property type="component" value="Chromosome"/>
</dbReference>
<feature type="transmembrane region" description="Helical" evidence="1">
    <location>
        <begin position="218"/>
        <end position="239"/>
    </location>
</feature>
<evidence type="ECO:0000313" key="2">
    <source>
        <dbReference type="EMBL" id="WYY01111.1"/>
    </source>
</evidence>
<evidence type="ECO:0000313" key="3">
    <source>
        <dbReference type="Proteomes" id="UP001451606"/>
    </source>
</evidence>
<dbReference type="KEGG" id="omr:OXIME_001707"/>
<feature type="transmembrane region" description="Helical" evidence="1">
    <location>
        <begin position="187"/>
        <end position="206"/>
    </location>
</feature>
<dbReference type="AlphaFoldDB" id="A0AAX4NHU1"/>
<dbReference type="GeneID" id="95968445"/>
<keyword evidence="1" id="KW-1133">Transmembrane helix</keyword>
<sequence length="300" mass="34161">MAGSALLMHYRSYGKQVKRFIIPIWEITGTFFILYVVNVEALAPGLLPIVAETYIFLILLFMILYSTRNASIIFAEFIWKKSFISEKTLYRIYSIVTLMLGAIILVIYVSILTGKGINISAHSFNLIPFFSYLPDDGIILGSAIIFLGLSYVFYDMERNRRSSIYITATGLVINAVSFAFLKNFVFYPYLVIPIVLTILIPVLYNIRKTAVIGKNKIFYIALMSISVAIIERSFFPYLFGGTVDVRGYFSSVAIQSAMFDLSILMIIFVGSMMIFYFRMYFGGFRNTIRGNDLDQEERGV</sequence>
<feature type="transmembrane region" description="Helical" evidence="1">
    <location>
        <begin position="20"/>
        <end position="39"/>
    </location>
</feature>
<feature type="transmembrane region" description="Helical" evidence="1">
    <location>
        <begin position="259"/>
        <end position="281"/>
    </location>
</feature>
<evidence type="ECO:0008006" key="4">
    <source>
        <dbReference type="Google" id="ProtNLM"/>
    </source>
</evidence>